<dbReference type="InterPro" id="IPR034085">
    <property type="entry name" value="TOG"/>
</dbReference>
<feature type="region of interest" description="Disordered" evidence="2">
    <location>
        <begin position="265"/>
        <end position="311"/>
    </location>
</feature>
<keyword evidence="5" id="KW-1185">Reference proteome</keyword>
<keyword evidence="1" id="KW-0802">TPR repeat</keyword>
<feature type="compositionally biased region" description="Low complexity" evidence="2">
    <location>
        <begin position="657"/>
        <end position="698"/>
    </location>
</feature>
<dbReference type="InterPro" id="IPR052607">
    <property type="entry name" value="CEP104-like"/>
</dbReference>
<dbReference type="Pfam" id="PF13424">
    <property type="entry name" value="TPR_12"/>
    <property type="match status" value="1"/>
</dbReference>
<dbReference type="SMART" id="SM00028">
    <property type="entry name" value="TPR"/>
    <property type="match status" value="1"/>
</dbReference>
<gene>
    <name evidence="4" type="ORF">HaLaN_20241</name>
</gene>
<accession>A0A699ZNH5</accession>
<dbReference type="GO" id="GO:0005929">
    <property type="term" value="C:cilium"/>
    <property type="evidence" value="ECO:0007669"/>
    <property type="project" value="TreeGrafter"/>
</dbReference>
<feature type="region of interest" description="Disordered" evidence="2">
    <location>
        <begin position="863"/>
        <end position="884"/>
    </location>
</feature>
<dbReference type="Pfam" id="PF21038">
    <property type="entry name" value="CEP104_N"/>
    <property type="match status" value="1"/>
</dbReference>
<dbReference type="PROSITE" id="PS50005">
    <property type="entry name" value="TPR"/>
    <property type="match status" value="1"/>
</dbReference>
<evidence type="ECO:0000256" key="1">
    <source>
        <dbReference type="PROSITE-ProRule" id="PRU00339"/>
    </source>
</evidence>
<dbReference type="InterPro" id="IPR048739">
    <property type="entry name" value="CEP104_N"/>
</dbReference>
<evidence type="ECO:0000259" key="3">
    <source>
        <dbReference type="SMART" id="SM01349"/>
    </source>
</evidence>
<dbReference type="InterPro" id="IPR008979">
    <property type="entry name" value="Galactose-bd-like_sf"/>
</dbReference>
<proteinExistence type="predicted"/>
<dbReference type="PANTHER" id="PTHR13371:SF0">
    <property type="entry name" value="CENTROSOMAL PROTEIN OF 104 KDA"/>
    <property type="match status" value="1"/>
</dbReference>
<reference evidence="4 5" key="1">
    <citation type="submission" date="2020-02" db="EMBL/GenBank/DDBJ databases">
        <title>Draft genome sequence of Haematococcus lacustris strain NIES-144.</title>
        <authorList>
            <person name="Morimoto D."/>
            <person name="Nakagawa S."/>
            <person name="Yoshida T."/>
            <person name="Sawayama S."/>
        </authorList>
    </citation>
    <scope>NUCLEOTIDE SEQUENCE [LARGE SCALE GENOMIC DNA]</scope>
    <source>
        <strain evidence="4 5">NIES-144</strain>
    </source>
</reference>
<name>A0A699ZNH5_HAELA</name>
<feature type="region of interest" description="Disordered" evidence="2">
    <location>
        <begin position="324"/>
        <end position="397"/>
    </location>
</feature>
<dbReference type="EMBL" id="BLLF01002111">
    <property type="protein sequence ID" value="GFH22730.1"/>
    <property type="molecule type" value="Genomic_DNA"/>
</dbReference>
<dbReference type="SMART" id="SM01349">
    <property type="entry name" value="TOG"/>
    <property type="match status" value="1"/>
</dbReference>
<feature type="compositionally biased region" description="Low complexity" evidence="2">
    <location>
        <begin position="362"/>
        <end position="375"/>
    </location>
</feature>
<evidence type="ECO:0000313" key="4">
    <source>
        <dbReference type="EMBL" id="GFH22730.1"/>
    </source>
</evidence>
<feature type="domain" description="TOG" evidence="3">
    <location>
        <begin position="406"/>
        <end position="650"/>
    </location>
</feature>
<dbReference type="Proteomes" id="UP000485058">
    <property type="component" value="Unassembled WGS sequence"/>
</dbReference>
<protein>
    <submittedName>
        <fullName evidence="4">TOG domain-containing protein</fullName>
    </submittedName>
</protein>
<dbReference type="AlphaFoldDB" id="A0A699ZNH5"/>
<dbReference type="InterPro" id="IPR016024">
    <property type="entry name" value="ARM-type_fold"/>
</dbReference>
<feature type="compositionally biased region" description="Pro residues" evidence="2">
    <location>
        <begin position="699"/>
        <end position="712"/>
    </location>
</feature>
<feature type="compositionally biased region" description="Pro residues" evidence="2">
    <location>
        <begin position="647"/>
        <end position="656"/>
    </location>
</feature>
<evidence type="ECO:0000313" key="5">
    <source>
        <dbReference type="Proteomes" id="UP000485058"/>
    </source>
</evidence>
<dbReference type="SUPFAM" id="SSF48452">
    <property type="entry name" value="TPR-like"/>
    <property type="match status" value="1"/>
</dbReference>
<dbReference type="SUPFAM" id="SSF49785">
    <property type="entry name" value="Galactose-binding domain-like"/>
    <property type="match status" value="1"/>
</dbReference>
<dbReference type="InterPro" id="IPR011990">
    <property type="entry name" value="TPR-like_helical_dom_sf"/>
</dbReference>
<dbReference type="Gene3D" id="1.25.10.10">
    <property type="entry name" value="Leucine-rich Repeat Variant"/>
    <property type="match status" value="1"/>
</dbReference>
<dbReference type="PANTHER" id="PTHR13371">
    <property type="entry name" value="GLYCINE-, GLUTAMATE-, THIENYLCYCLOHEXYLPIPERIDINE-BINDING PROTEIN"/>
    <property type="match status" value="1"/>
</dbReference>
<dbReference type="InterPro" id="IPR019734">
    <property type="entry name" value="TPR_rpt"/>
</dbReference>
<dbReference type="Gene3D" id="2.60.120.260">
    <property type="entry name" value="Galactose-binding domain-like"/>
    <property type="match status" value="1"/>
</dbReference>
<dbReference type="SUPFAM" id="SSF48371">
    <property type="entry name" value="ARM repeat"/>
    <property type="match status" value="1"/>
</dbReference>
<dbReference type="Gene3D" id="1.25.40.10">
    <property type="entry name" value="Tetratricopeptide repeat domain"/>
    <property type="match status" value="1"/>
</dbReference>
<sequence>MKAQGGPQKLRFTIVSFSGEDNDYPVRELLFHSPQTRGWQTPRFCKYPQEVVLKLETPCKIQQIQILSHEYKIATKVEVYVALPQPGEDMSKTPFTRLGYLSFDSNERSNHQARELKSVHVSTQALFIRLVVHRCHVNKANIYNQAAADVADLNLDIHVDTATAVKIRELARAKDLAVANEDYDEAKRLKASIDRLKVVGQKIAQLEARKRAAVEKEDYDTAKLIKADIDKLRVAGGDAAISSDAYMPRPSQHPEDVMNRVLKARAPSSSGGRAHDTSLPLDDVPVRGMQQQGDPTTAGYGDDEGEAGNGRMADGLQAEASYGQQGGPLAARSSVGGNRHLAYDDRPAQGRGRYTPSEDADTTTQEAAPAPAASTLYECDLPPPAGWPSDLPHPEPLAGATAKEAESLEQLVDEYTARAAYSKNWQLREAALNYLMSQLQEPDSGLLDKPASLRVLVQCVKKGLKDKVANVVLSSLAALQILVDIYAASPGPSASKDIHGCCESCLPLLLDKLSEVNAKIQTGARETLMFLAGRPEAGLRTSAHLLIKPVKSQSAWRPVLGVLTVLQDLVPLFGISKTGEGFDLPELMDYVGKAYNSPNADVRSAAVRVTRETFDLVGPVIKKFLPKDINPKIKELVDGVLGGEPAPAAPAPPPLAPARAVPARAAPDPTPAPAAAKAAPPAAAKPKAAAAGKAATPPAAAPQPPPPQPQPVAAPAAPDDPRPFEEELKQRERSLGPDHPDVAEVCSNLAIVYNQKGQTDKALPLYERSLMIYEKHFGPDHPEVAHTLTDLAVLHLEQGREAVGRPLLERALAIQETALGPDHPDVIAIKDIPWACGCSLQVGPDWSLGCGFLAARPSALSSTAAEAAPEKLPTHWKPPTLNSS</sequence>
<dbReference type="Pfam" id="PF21040">
    <property type="entry name" value="CEP104-like_TOG"/>
    <property type="match status" value="1"/>
</dbReference>
<comment type="caution">
    <text evidence="4">The sequence shown here is derived from an EMBL/GenBank/DDBJ whole genome shotgun (WGS) entry which is preliminary data.</text>
</comment>
<dbReference type="InterPro" id="IPR011989">
    <property type="entry name" value="ARM-like"/>
</dbReference>
<feature type="region of interest" description="Disordered" evidence="2">
    <location>
        <begin position="644"/>
        <end position="723"/>
    </location>
</feature>
<feature type="repeat" description="TPR" evidence="1">
    <location>
        <begin position="743"/>
        <end position="776"/>
    </location>
</feature>
<organism evidence="4 5">
    <name type="scientific">Haematococcus lacustris</name>
    <name type="common">Green alga</name>
    <name type="synonym">Haematococcus pluvialis</name>
    <dbReference type="NCBI Taxonomy" id="44745"/>
    <lineage>
        <taxon>Eukaryota</taxon>
        <taxon>Viridiplantae</taxon>
        <taxon>Chlorophyta</taxon>
        <taxon>core chlorophytes</taxon>
        <taxon>Chlorophyceae</taxon>
        <taxon>CS clade</taxon>
        <taxon>Chlamydomonadales</taxon>
        <taxon>Haematococcaceae</taxon>
        <taxon>Haematococcus</taxon>
    </lineage>
</organism>
<evidence type="ECO:0000256" key="2">
    <source>
        <dbReference type="SAM" id="MobiDB-lite"/>
    </source>
</evidence>